<dbReference type="SUPFAM" id="SSF55961">
    <property type="entry name" value="Bet v1-like"/>
    <property type="match status" value="1"/>
</dbReference>
<dbReference type="RefSeq" id="WP_175346122.1">
    <property type="nucleotide sequence ID" value="NZ_JABMCI010000043.1"/>
</dbReference>
<dbReference type="EMBL" id="JABMCI010000043">
    <property type="protein sequence ID" value="NUU16223.1"/>
    <property type="molecule type" value="Genomic_DNA"/>
</dbReference>
<evidence type="ECO:0000313" key="2">
    <source>
        <dbReference type="Proteomes" id="UP000565724"/>
    </source>
</evidence>
<keyword evidence="2" id="KW-1185">Reference proteome</keyword>
<sequence length="172" mass="18192">MRLSVTIDLPTDAHAAARLLADPEYVHQKVRASGALEQHVDITGAPDEAFTVTTRRALPTDQIPAHLRGFVGSRIDIRQVEAWEGPAADGSRVGTVVVEITGAPVRLSGRTALAPAGDGSTTVTYDGELRASVPLFGSAIEQATAEAIRSALEVEQDVARRWIAGHGPTPQQ</sequence>
<dbReference type="Proteomes" id="UP000565724">
    <property type="component" value="Unassembled WGS sequence"/>
</dbReference>
<dbReference type="AlphaFoldDB" id="A0A7Y6DW51"/>
<name>A0A7Y6DW51_9CELL</name>
<gene>
    <name evidence="1" type="ORF">HP550_03035</name>
</gene>
<comment type="caution">
    <text evidence="1">The sequence shown here is derived from an EMBL/GenBank/DDBJ whole genome shotgun (WGS) entry which is preliminary data.</text>
</comment>
<dbReference type="InterPro" id="IPR019639">
    <property type="entry name" value="DUF2505"/>
</dbReference>
<accession>A0A7Y6DW51</accession>
<protein>
    <submittedName>
        <fullName evidence="1">DUF2505 domain-containing protein</fullName>
    </submittedName>
</protein>
<proteinExistence type="predicted"/>
<evidence type="ECO:0000313" key="1">
    <source>
        <dbReference type="EMBL" id="NUU16223.1"/>
    </source>
</evidence>
<reference evidence="1 2" key="1">
    <citation type="submission" date="2020-05" db="EMBL/GenBank/DDBJ databases">
        <title>Genome Sequencing of Type Strains.</title>
        <authorList>
            <person name="Lemaire J.F."/>
            <person name="Inderbitzin P."/>
            <person name="Gregorio O.A."/>
            <person name="Collins S.B."/>
            <person name="Wespe N."/>
            <person name="Knight-Connoni V."/>
        </authorList>
    </citation>
    <scope>NUCLEOTIDE SEQUENCE [LARGE SCALE GENOMIC DNA]</scope>
    <source>
        <strain evidence="1 2">ATCC 25174</strain>
    </source>
</reference>
<dbReference type="Pfam" id="PF10698">
    <property type="entry name" value="DUF2505"/>
    <property type="match status" value="1"/>
</dbReference>
<organism evidence="1 2">
    <name type="scientific">Cellulomonas humilata</name>
    <dbReference type="NCBI Taxonomy" id="144055"/>
    <lineage>
        <taxon>Bacteria</taxon>
        <taxon>Bacillati</taxon>
        <taxon>Actinomycetota</taxon>
        <taxon>Actinomycetes</taxon>
        <taxon>Micrococcales</taxon>
        <taxon>Cellulomonadaceae</taxon>
        <taxon>Cellulomonas</taxon>
    </lineage>
</organism>